<dbReference type="PANTHER" id="PTHR33420">
    <property type="entry name" value="FIMBRIAL SUBUNIT ELFA-RELATED"/>
    <property type="match status" value="1"/>
</dbReference>
<evidence type="ECO:0000313" key="1">
    <source>
        <dbReference type="EMBL" id="MBA8076869.1"/>
    </source>
</evidence>
<dbReference type="InterPro" id="IPR008966">
    <property type="entry name" value="Adhesion_dom_sf"/>
</dbReference>
<reference evidence="1 2" key="1">
    <citation type="submission" date="2020-06" db="EMBL/GenBank/DDBJ databases">
        <title>REHAB project genomes.</title>
        <authorList>
            <person name="Shaw L.P."/>
        </authorList>
    </citation>
    <scope>NUCLEOTIDE SEQUENCE [LARGE SCALE GENOMIC DNA]</scope>
    <source>
        <strain evidence="1 2">RHBSTW-00074</strain>
    </source>
</reference>
<evidence type="ECO:0000313" key="2">
    <source>
        <dbReference type="Proteomes" id="UP000533461"/>
    </source>
</evidence>
<dbReference type="SUPFAM" id="SSF49401">
    <property type="entry name" value="Bacterial adhesins"/>
    <property type="match status" value="1"/>
</dbReference>
<name>A0A7W3C9K6_ENTAS</name>
<dbReference type="EMBL" id="JABXRP010000001">
    <property type="protein sequence ID" value="MBA8076869.1"/>
    <property type="molecule type" value="Genomic_DNA"/>
</dbReference>
<gene>
    <name evidence="1" type="ORF">HV056_09905</name>
</gene>
<comment type="caution">
    <text evidence="1">The sequence shown here is derived from an EMBL/GenBank/DDBJ whole genome shotgun (WGS) entry which is preliminary data.</text>
</comment>
<dbReference type="RefSeq" id="WP_166670500.1">
    <property type="nucleotide sequence ID" value="NZ_AP026886.1"/>
</dbReference>
<organism evidence="1 2">
    <name type="scientific">Enterobacter asburiae</name>
    <dbReference type="NCBI Taxonomy" id="61645"/>
    <lineage>
        <taxon>Bacteria</taxon>
        <taxon>Pseudomonadati</taxon>
        <taxon>Pseudomonadota</taxon>
        <taxon>Gammaproteobacteria</taxon>
        <taxon>Enterobacterales</taxon>
        <taxon>Enterobacteriaceae</taxon>
        <taxon>Enterobacter</taxon>
        <taxon>Enterobacter cloacae complex</taxon>
    </lineage>
</organism>
<accession>A0A7W3C9K6</accession>
<dbReference type="InterPro" id="IPR050263">
    <property type="entry name" value="Bact_Fimbrial_Adh_Pro"/>
</dbReference>
<dbReference type="GO" id="GO:0043709">
    <property type="term" value="P:cell adhesion involved in single-species biofilm formation"/>
    <property type="evidence" value="ECO:0007669"/>
    <property type="project" value="TreeGrafter"/>
</dbReference>
<proteinExistence type="predicted"/>
<dbReference type="PANTHER" id="PTHR33420:SF27">
    <property type="entry name" value="PROTEIN FIMG"/>
    <property type="match status" value="1"/>
</dbReference>
<dbReference type="AlphaFoldDB" id="A0A7W3C9K6"/>
<protein>
    <submittedName>
        <fullName evidence="1">Fimbrial protein</fullName>
    </submittedName>
</protein>
<dbReference type="Gene3D" id="2.60.40.1090">
    <property type="entry name" value="Fimbrial-type adhesion domain"/>
    <property type="match status" value="1"/>
</dbReference>
<sequence length="185" mass="18896">MFNVKKFFLSSTACIFLTVGSAHSAFAADPVQITVTGNIVASPCVIDTGSESLNISLGDQLQSADLNAAGSSSAWVPINVVFKSCPAGTSTITATFHGTADAGDPNTLYSNTAVDAGEDKAAKNIAVQLEGLANEAYGNGKTATIDIASAGTTPTFKMHTRAFSKDGGATPGKISSVITMSFTYN</sequence>
<dbReference type="Proteomes" id="UP000533461">
    <property type="component" value="Unassembled WGS sequence"/>
</dbReference>
<dbReference type="InterPro" id="IPR036937">
    <property type="entry name" value="Adhesion_dom_fimbrial_sf"/>
</dbReference>
<dbReference type="GO" id="GO:0009289">
    <property type="term" value="C:pilus"/>
    <property type="evidence" value="ECO:0007669"/>
    <property type="project" value="InterPro"/>
</dbReference>